<evidence type="ECO:0000259" key="4">
    <source>
        <dbReference type="Pfam" id="PF00656"/>
    </source>
</evidence>
<dbReference type="SUPFAM" id="SSF50978">
    <property type="entry name" value="WD40 repeat-like"/>
    <property type="match status" value="2"/>
</dbReference>
<evidence type="ECO:0000313" key="5">
    <source>
        <dbReference type="EMBL" id="CCK24406.1"/>
    </source>
</evidence>
<feature type="domain" description="Peptidase C14 caspase" evidence="4">
    <location>
        <begin position="26"/>
        <end position="213"/>
    </location>
</feature>
<feature type="repeat" description="WD" evidence="3">
    <location>
        <begin position="1221"/>
        <end position="1242"/>
    </location>
</feature>
<reference evidence="6 7" key="1">
    <citation type="journal article" date="2012" name="J. Bacteriol.">
        <title>Genome sequence of the bacterium Streptomyces davawensis JCM 4913 and heterologous production of the unique antibiotic roseoflavin.</title>
        <authorList>
            <person name="Jankowitsch F."/>
            <person name="Schwarz J."/>
            <person name="Ruckert C."/>
            <person name="Gust B."/>
            <person name="Szczepanowski R."/>
            <person name="Blom J."/>
            <person name="Pelzer S."/>
            <person name="Kalinowski J."/>
            <person name="Mack M."/>
        </authorList>
    </citation>
    <scope>NUCLEOTIDE SEQUENCE [LARGE SCALE GENOMIC DNA]</scope>
    <source>
        <strain evidence="7">DSM 101723 / JCM 4913 / KCC S-0913 / 768</strain>
        <strain evidence="6">JCM 4913</strain>
    </source>
</reference>
<dbReference type="PRINTS" id="PR00320">
    <property type="entry name" value="GPROTEINBRPT"/>
</dbReference>
<dbReference type="InterPro" id="IPR011600">
    <property type="entry name" value="Pept_C14_caspase"/>
</dbReference>
<dbReference type="GO" id="GO:0043161">
    <property type="term" value="P:proteasome-mediated ubiquitin-dependent protein catabolic process"/>
    <property type="evidence" value="ECO:0007669"/>
    <property type="project" value="TreeGrafter"/>
</dbReference>
<dbReference type="KEGG" id="sdv:BN159_8478"/>
<dbReference type="PROSITE" id="PS00678">
    <property type="entry name" value="WD_REPEATS_1"/>
    <property type="match status" value="2"/>
</dbReference>
<dbReference type="GO" id="GO:0043130">
    <property type="term" value="F:ubiquitin binding"/>
    <property type="evidence" value="ECO:0007669"/>
    <property type="project" value="TreeGrafter"/>
</dbReference>
<dbReference type="PANTHER" id="PTHR19849:SF1">
    <property type="entry name" value="F-BOX_WD REPEAT-CONTAINING PROTEIN 7"/>
    <property type="match status" value="1"/>
</dbReference>
<keyword evidence="1 3" id="KW-0853">WD repeat</keyword>
<feature type="repeat" description="WD" evidence="3">
    <location>
        <begin position="1107"/>
        <end position="1150"/>
    </location>
</feature>
<evidence type="ECO:0000256" key="1">
    <source>
        <dbReference type="ARBA" id="ARBA00022574"/>
    </source>
</evidence>
<dbReference type="PANTHER" id="PTHR19849">
    <property type="entry name" value="PHOSPHOLIPASE A-2-ACTIVATING PROTEIN"/>
    <property type="match status" value="1"/>
</dbReference>
<dbReference type="InterPro" id="IPR036322">
    <property type="entry name" value="WD40_repeat_dom_sf"/>
</dbReference>
<organism evidence="6 7">
    <name type="scientific">Streptomyces davaonensis (strain DSM 101723 / JCM 4913 / KCC S-0913 / 768)</name>
    <dbReference type="NCBI Taxonomy" id="1214101"/>
    <lineage>
        <taxon>Bacteria</taxon>
        <taxon>Bacillati</taxon>
        <taxon>Actinomycetota</taxon>
        <taxon>Actinomycetes</taxon>
        <taxon>Kitasatosporales</taxon>
        <taxon>Streptomycetaceae</taxon>
        <taxon>Streptomyces</taxon>
    </lineage>
</organism>
<dbReference type="Proteomes" id="UP000008043">
    <property type="component" value="Chromosome"/>
</dbReference>
<dbReference type="Pfam" id="PF00400">
    <property type="entry name" value="WD40"/>
    <property type="match status" value="5"/>
</dbReference>
<dbReference type="InterPro" id="IPR019775">
    <property type="entry name" value="WD40_repeat_CS"/>
</dbReference>
<dbReference type="InterPro" id="IPR027417">
    <property type="entry name" value="P-loop_NTPase"/>
</dbReference>
<dbReference type="SUPFAM" id="SSF52540">
    <property type="entry name" value="P-loop containing nucleoside triphosphate hydrolases"/>
    <property type="match status" value="1"/>
</dbReference>
<dbReference type="InterPro" id="IPR029030">
    <property type="entry name" value="Caspase-like_dom_sf"/>
</dbReference>
<dbReference type="STRING" id="1214101.BN159_0027"/>
<dbReference type="GO" id="GO:0010992">
    <property type="term" value="P:ubiquitin recycling"/>
    <property type="evidence" value="ECO:0007669"/>
    <property type="project" value="TreeGrafter"/>
</dbReference>
<protein>
    <recommendedName>
        <fullName evidence="4">Peptidase C14 caspase domain-containing protein</fullName>
    </recommendedName>
</protein>
<feature type="repeat" description="WD" evidence="3">
    <location>
        <begin position="1341"/>
        <end position="1384"/>
    </location>
</feature>
<dbReference type="GO" id="GO:0004197">
    <property type="term" value="F:cysteine-type endopeptidase activity"/>
    <property type="evidence" value="ECO:0007669"/>
    <property type="project" value="InterPro"/>
</dbReference>
<dbReference type="EMBL" id="HE971709">
    <property type="protein sequence ID" value="CCK24406.1"/>
    <property type="molecule type" value="Genomic_DNA"/>
</dbReference>
<dbReference type="EMBL" id="HE971709">
    <property type="protein sequence ID" value="CCK32856.1"/>
    <property type="molecule type" value="Genomic_DNA"/>
</dbReference>
<feature type="repeat" description="WD" evidence="3">
    <location>
        <begin position="1177"/>
        <end position="1198"/>
    </location>
</feature>
<dbReference type="InterPro" id="IPR015943">
    <property type="entry name" value="WD40/YVTN_repeat-like_dom_sf"/>
</dbReference>
<proteinExistence type="predicted"/>
<evidence type="ECO:0000256" key="2">
    <source>
        <dbReference type="ARBA" id="ARBA00022737"/>
    </source>
</evidence>
<accession>K4R9C3</accession>
<dbReference type="InterPro" id="IPR020472">
    <property type="entry name" value="WD40_PAC1"/>
</dbReference>
<dbReference type="SUPFAM" id="SSF52129">
    <property type="entry name" value="Caspase-like"/>
    <property type="match status" value="1"/>
</dbReference>
<dbReference type="KEGG" id="sdv:BN159_0027"/>
<dbReference type="eggNOG" id="COG2319">
    <property type="taxonomic scope" value="Bacteria"/>
</dbReference>
<gene>
    <name evidence="5" type="ORF">BN159_0027</name>
    <name evidence="6" type="ORF">BN159_8478</name>
</gene>
<dbReference type="PATRIC" id="fig|1214101.3.peg.26"/>
<dbReference type="OrthoDB" id="218695at2"/>
<dbReference type="RefSeq" id="WP_015654812.1">
    <property type="nucleotide sequence ID" value="NC_020504.1"/>
</dbReference>
<dbReference type="SMART" id="SM00320">
    <property type="entry name" value="WD40"/>
    <property type="match status" value="9"/>
</dbReference>
<dbReference type="Gene3D" id="3.40.50.1460">
    <property type="match status" value="1"/>
</dbReference>
<dbReference type="GO" id="GO:0005737">
    <property type="term" value="C:cytoplasm"/>
    <property type="evidence" value="ECO:0007669"/>
    <property type="project" value="TreeGrafter"/>
</dbReference>
<sequence length="1420" mass="152549">MKQENAAECAEQSYLITIGVNTPQGQRRNELRYPVRDAERVRELLTPRGYTPVLSSLWQSPTATEVRNRIKGWAASAGLGPKSVVVVYFAGHGFKGELHHELVCADEEGAESTLRTDDLCGPLLESRLGHLLVMLDTCYAGAGTAQLAEVSSRLASKRNRPSGVWLMASARGKEQAKERAFVDGLTNALTDTRMRLPQFLDVDEVTRRIQRYLGEHSPAQHVSVYTVDSDGHAPFFPNLPADGLDAAAVVRLYSRDRFHFEPRGRGIEHLGEQGDHFVGRTATLTELARWLAGPHDGRARVVTGAPGSGKSAVLGRLLLLSDEDYAARTDARPETLPPRGLTLVPLHARRATLERLVTDLAAVLGSPGLNRGELLEILGRRTTALVVVVDALDEAGTAGDSAEGARIARELLQPLSTLAGIRLIVGARRPLVPALGHATTVYDLDEHGSHFAADDVVAYARSLLLDSHEANSLSPYRDNPALADTVARGIAVRAGTCFLVARMTARALVQGQRTVDPARPGWQEELPSDVGQAFAEYLDRFGSQQAKVTHLLLPLAYAQGSGLPWSTLWSPLVRALTGTDCPHADLAWLHQNAWEYIIETEAPGGSRYRLYHETMAEYLRTPGGESAAHQIVADTLLTQVQPDPLNGRRAWSAAHPYIREHLADHAAAGGTLERLLHDNGYLVHAGSASLMRALRTAPPGLARTRGSVYRASADIHAGAPPEERQDILAIDAARFNQPRHVIDELSEGRPWRPLWATGSLVHTALRTTLQGRTGHAAQIACVTMDGRPHAVTTDSEPRNPTRSSRLFADGVLRVWDLTTGDQVASLTGHTGRISAVACYTFDGHAHAVTISPADLLGNGAGDGTVRVWDLNEGTGRVIASGDLGHGSLGHMSTMAYTMIDGQPHAVTGNQTGEAAVRVWNLLDGGLRGPLTGHVDAVSSIGCIDIEERPHAVVGCLNGAAWVYDLTDRTIRTVLTGHTQQVTAVACVSIAGVPHAITTSADKTVRRWNLDEGGAGTVLTGQTHAASALACTHIAKVPHAVTGGDDSLLRVWNLNSGTQRATLTGHTSSVWAVACISVDGRAHAVTGSGEPSARVWDLTEDTQARTVRRGHTRQVSGAAWTTVDGRPHWVTVGRDDVVRVWDAASGTQRVALTGHTAGSWGHPPSLDCTVIDGVPHAVTGGADYTVRVWDLSRKKERSVRTGHWNQVNTVVCTSIDGRPHAVSGSADWTVRVWDLTDDSRPEQIFEFGRPSRHEYDPGRDATAVICADLDARPHAVLAWGGDHNAVHIRDLTDGSPRGVLSCDMSGVVALATTRIAGRTHAVACGEGVEVWDLTQRTRRAVLTGHTGWVSAVACACIEGRPHAFTTGADRTIRVWDLETNELVSTIALPLPGHAISATPSDILVGMDDDIAVFTRHNEVTL</sequence>
<dbReference type="Pfam" id="PF00656">
    <property type="entry name" value="Peptidase_C14"/>
    <property type="match status" value="1"/>
</dbReference>
<evidence type="ECO:0000256" key="3">
    <source>
        <dbReference type="PROSITE-ProRule" id="PRU00221"/>
    </source>
</evidence>
<dbReference type="Gene3D" id="2.130.10.10">
    <property type="entry name" value="YVTN repeat-like/Quinoprotein amine dehydrogenase"/>
    <property type="match status" value="4"/>
</dbReference>
<evidence type="ECO:0000313" key="7">
    <source>
        <dbReference type="Proteomes" id="UP000008043"/>
    </source>
</evidence>
<name>K4R9C3_STRDJ</name>
<keyword evidence="7" id="KW-1185">Reference proteome</keyword>
<dbReference type="InterPro" id="IPR001680">
    <property type="entry name" value="WD40_rpt"/>
</dbReference>
<dbReference type="PROSITE" id="PS50082">
    <property type="entry name" value="WD_REPEATS_2"/>
    <property type="match status" value="6"/>
</dbReference>
<dbReference type="HOGENOM" id="CLU_002396_0_0_11"/>
<evidence type="ECO:0000313" key="6">
    <source>
        <dbReference type="EMBL" id="CCK32856.1"/>
    </source>
</evidence>
<keyword evidence="2" id="KW-0677">Repeat</keyword>
<feature type="repeat" description="WD" evidence="3">
    <location>
        <begin position="1062"/>
        <end position="1105"/>
    </location>
</feature>
<feature type="repeat" description="WD" evidence="3">
    <location>
        <begin position="1040"/>
        <end position="1061"/>
    </location>
</feature>